<dbReference type="EMBL" id="CP086322">
    <property type="protein sequence ID" value="UQA96727.1"/>
    <property type="molecule type" value="Genomic_DNA"/>
</dbReference>
<accession>A0ABY4MH93</accession>
<protein>
    <submittedName>
        <fullName evidence="1">SRPBCC family protein</fullName>
    </submittedName>
</protein>
<proteinExistence type="predicted"/>
<evidence type="ECO:0000313" key="1">
    <source>
        <dbReference type="EMBL" id="UQA96727.1"/>
    </source>
</evidence>
<dbReference type="Gene3D" id="3.30.530.20">
    <property type="match status" value="1"/>
</dbReference>
<dbReference type="InterPro" id="IPR023393">
    <property type="entry name" value="START-like_dom_sf"/>
</dbReference>
<dbReference type="RefSeq" id="WP_248867648.1">
    <property type="nucleotide sequence ID" value="NZ_CP086322.1"/>
</dbReference>
<evidence type="ECO:0000313" key="2">
    <source>
        <dbReference type="Proteomes" id="UP000830115"/>
    </source>
</evidence>
<reference evidence="1" key="1">
    <citation type="submission" date="2021-10" db="EMBL/GenBank/DDBJ databases">
        <title>Streptomyces nigrumlapis sp.nov.,an antimicrobial producing actinobacterium isolated from Black Gobi rocks.</title>
        <authorList>
            <person name="Wen Y."/>
            <person name="Zhang W."/>
            <person name="Liu X.G."/>
        </authorList>
    </citation>
    <scope>NUCLEOTIDE SEQUENCE</scope>
    <source>
        <strain evidence="1">ST13-2-2</strain>
    </source>
</reference>
<keyword evidence="2" id="KW-1185">Reference proteome</keyword>
<gene>
    <name evidence="1" type="ORF">K9S39_37000</name>
</gene>
<dbReference type="InterPro" id="IPR019587">
    <property type="entry name" value="Polyketide_cyclase/dehydratase"/>
</dbReference>
<dbReference type="Pfam" id="PF10604">
    <property type="entry name" value="Polyketide_cyc2"/>
    <property type="match status" value="1"/>
</dbReference>
<dbReference type="SUPFAM" id="SSF55961">
    <property type="entry name" value="Bet v1-like"/>
    <property type="match status" value="1"/>
</dbReference>
<name>A0ABY4MH93_9ACTN</name>
<sequence>MARRLRPVELDFVESAPLRLVFAAEIAAPPQAVFAALAEDVEGWSRWFTGVSRSAATDGGKRREVRLTGGGRFTETVLAAEPDEYYAYRVDTTNAPGLHALLEDWRLTPSGTGARVRWTFAMDGPTPFRWTLTLARPGLDRAFQKSMRALDRRIAGRLPNVDR</sequence>
<organism evidence="1 2">
    <name type="scientific">Streptomyces halobius</name>
    <dbReference type="NCBI Taxonomy" id="2879846"/>
    <lineage>
        <taxon>Bacteria</taxon>
        <taxon>Bacillati</taxon>
        <taxon>Actinomycetota</taxon>
        <taxon>Actinomycetes</taxon>
        <taxon>Kitasatosporales</taxon>
        <taxon>Streptomycetaceae</taxon>
        <taxon>Streptomyces</taxon>
    </lineage>
</organism>
<dbReference type="Proteomes" id="UP000830115">
    <property type="component" value="Chromosome"/>
</dbReference>
<dbReference type="CDD" id="cd07821">
    <property type="entry name" value="PYR_PYL_RCAR_like"/>
    <property type="match status" value="1"/>
</dbReference>